<keyword evidence="1" id="KW-0732">Signal</keyword>
<feature type="signal peptide" evidence="1">
    <location>
        <begin position="1"/>
        <end position="23"/>
    </location>
</feature>
<protein>
    <recommendedName>
        <fullName evidence="4">Secreted protein</fullName>
    </recommendedName>
</protein>
<dbReference type="EMBL" id="JACSQJ010000004">
    <property type="protein sequence ID" value="MBD7988134.1"/>
    <property type="molecule type" value="Genomic_DNA"/>
</dbReference>
<comment type="caution">
    <text evidence="2">The sequence shown here is derived from an EMBL/GenBank/DDBJ whole genome shotgun (WGS) entry which is preliminary data.</text>
</comment>
<name>A0ABR8UJD5_9GAMM</name>
<evidence type="ECO:0000256" key="1">
    <source>
        <dbReference type="SAM" id="SignalP"/>
    </source>
</evidence>
<evidence type="ECO:0000313" key="3">
    <source>
        <dbReference type="Proteomes" id="UP000647183"/>
    </source>
</evidence>
<evidence type="ECO:0000313" key="2">
    <source>
        <dbReference type="EMBL" id="MBD7988134.1"/>
    </source>
</evidence>
<feature type="chain" id="PRO_5047327630" description="Secreted protein" evidence="1">
    <location>
        <begin position="24"/>
        <end position="153"/>
    </location>
</feature>
<accession>A0ABR8UJD5</accession>
<evidence type="ECO:0008006" key="4">
    <source>
        <dbReference type="Google" id="ProtNLM"/>
    </source>
</evidence>
<dbReference type="Proteomes" id="UP000647183">
    <property type="component" value="Unassembled WGS sequence"/>
</dbReference>
<gene>
    <name evidence="2" type="ORF">H9645_08845</name>
</gene>
<dbReference type="RefSeq" id="WP_191729337.1">
    <property type="nucleotide sequence ID" value="NZ_JACSQJ010000004.1"/>
</dbReference>
<sequence>MTPFRHSLLLACLLGLLAPAAFAQDAAAAWAPATGDAVVDVRLADINRYAARYPEAFIDELVRYFDAPRPLLQDLLGRQERKPGDLYYACALARVSGRPCRGVIEAWATGHADGWQGIARDLGVAPGGARAKRLREGVAESYRRWGRPLPDGG</sequence>
<proteinExistence type="predicted"/>
<reference evidence="2 3" key="1">
    <citation type="submission" date="2020-08" db="EMBL/GenBank/DDBJ databases">
        <title>A Genomic Blueprint of the Chicken Gut Microbiome.</title>
        <authorList>
            <person name="Gilroy R."/>
            <person name="Ravi A."/>
            <person name="Getino M."/>
            <person name="Pursley I."/>
            <person name="Horton D.L."/>
            <person name="Alikhan N.-F."/>
            <person name="Baker D."/>
            <person name="Gharbi K."/>
            <person name="Hall N."/>
            <person name="Watson M."/>
            <person name="Adriaenssens E.M."/>
            <person name="Foster-Nyarko E."/>
            <person name="Jarju S."/>
            <person name="Secka A."/>
            <person name="Antonio M."/>
            <person name="Oren A."/>
            <person name="Chaudhuri R."/>
            <person name="La Ragione R.M."/>
            <person name="Hildebrand F."/>
            <person name="Pallen M.J."/>
        </authorList>
    </citation>
    <scope>NUCLEOTIDE SEQUENCE [LARGE SCALE GENOMIC DNA]</scope>
    <source>
        <strain evidence="2 3">Sa2BVA3</strain>
    </source>
</reference>
<keyword evidence="3" id="KW-1185">Reference proteome</keyword>
<organism evidence="2 3">
    <name type="scientific">Luteimonas colneyensis</name>
    <dbReference type="NCBI Taxonomy" id="2762230"/>
    <lineage>
        <taxon>Bacteria</taxon>
        <taxon>Pseudomonadati</taxon>
        <taxon>Pseudomonadota</taxon>
        <taxon>Gammaproteobacteria</taxon>
        <taxon>Lysobacterales</taxon>
        <taxon>Lysobacteraceae</taxon>
        <taxon>Luteimonas</taxon>
    </lineage>
</organism>